<gene>
    <name evidence="4" type="ORF">HW532_20675</name>
</gene>
<name>A0A7S8HDQ2_9HYPH</name>
<accession>A0A7S8HDQ2</accession>
<evidence type="ECO:0000259" key="3">
    <source>
        <dbReference type="Pfam" id="PF06904"/>
    </source>
</evidence>
<organism evidence="4 5">
    <name type="scientific">Kaustia mangrovi</name>
    <dbReference type="NCBI Taxonomy" id="2593653"/>
    <lineage>
        <taxon>Bacteria</taxon>
        <taxon>Pseudomonadati</taxon>
        <taxon>Pseudomonadota</taxon>
        <taxon>Alphaproteobacteria</taxon>
        <taxon>Hyphomicrobiales</taxon>
        <taxon>Parvibaculaceae</taxon>
        <taxon>Kaustia</taxon>
    </lineage>
</organism>
<dbReference type="AlphaFoldDB" id="A0A7S8HDQ2"/>
<protein>
    <submittedName>
        <fullName evidence="4">Extensin family protein</fullName>
    </submittedName>
</protein>
<feature type="chain" id="PRO_5032401192" evidence="2">
    <location>
        <begin position="35"/>
        <end position="286"/>
    </location>
</feature>
<feature type="compositionally biased region" description="Pro residues" evidence="1">
    <location>
        <begin position="41"/>
        <end position="62"/>
    </location>
</feature>
<reference evidence="4 5" key="1">
    <citation type="submission" date="2020-06" db="EMBL/GenBank/DDBJ databases">
        <title>Genome sequence of 2 isolates from Red Sea Mangroves.</title>
        <authorList>
            <person name="Sefrji F."/>
            <person name="Michoud G."/>
            <person name="Merlino G."/>
            <person name="Daffonchio D."/>
        </authorList>
    </citation>
    <scope>NUCLEOTIDE SEQUENCE [LARGE SCALE GENOMIC DNA]</scope>
    <source>
        <strain evidence="4 5">R1DC25</strain>
    </source>
</reference>
<dbReference type="EMBL" id="CP058214">
    <property type="protein sequence ID" value="QPC44895.1"/>
    <property type="molecule type" value="Genomic_DNA"/>
</dbReference>
<sequence length="286" mass="29686">MRHTIASLKALRAGAVLVCALAAAAPPVATPPFAATLSAAPPLPRAKPEAPAAPPLPAPKPDPATRAGPAQAKADGSEDKATEPPAPADAPQPWSAAAIDKAEAACRKALDGLKLTYTPLAPIGGPGECGTPYPVKVERLDGIEIVPPATMNCAMVTALHRWFTESVQPSAKAAFGERVAAIRNASSYVCRRRNNQPDGKFSEHAFANALDVMAFRLGSGETVAIEGGWSVVGASLGMDSEASFLKSVNAGACEMFYTVLGPGANDYHNDHFHLDLARGGRYLICE</sequence>
<dbReference type="Proteomes" id="UP000593594">
    <property type="component" value="Chromosome"/>
</dbReference>
<dbReference type="InterPro" id="IPR009683">
    <property type="entry name" value="Extensin-like_C"/>
</dbReference>
<evidence type="ECO:0000313" key="5">
    <source>
        <dbReference type="Proteomes" id="UP000593594"/>
    </source>
</evidence>
<dbReference type="KEGG" id="kmn:HW532_20675"/>
<proteinExistence type="predicted"/>
<feature type="region of interest" description="Disordered" evidence="1">
    <location>
        <begin position="40"/>
        <end position="95"/>
    </location>
</feature>
<feature type="domain" description="Extensin-like C-terminal" evidence="3">
    <location>
        <begin position="105"/>
        <end position="285"/>
    </location>
</feature>
<evidence type="ECO:0000256" key="1">
    <source>
        <dbReference type="SAM" id="MobiDB-lite"/>
    </source>
</evidence>
<keyword evidence="5" id="KW-1185">Reference proteome</keyword>
<evidence type="ECO:0000256" key="2">
    <source>
        <dbReference type="SAM" id="SignalP"/>
    </source>
</evidence>
<keyword evidence="2" id="KW-0732">Signal</keyword>
<evidence type="ECO:0000313" key="4">
    <source>
        <dbReference type="EMBL" id="QPC44895.1"/>
    </source>
</evidence>
<feature type="signal peptide" evidence="2">
    <location>
        <begin position="1"/>
        <end position="34"/>
    </location>
</feature>
<dbReference type="Pfam" id="PF06904">
    <property type="entry name" value="Extensin-like_C"/>
    <property type="match status" value="1"/>
</dbReference>
<dbReference type="RefSeq" id="WP_213162268.1">
    <property type="nucleotide sequence ID" value="NZ_CP058214.1"/>
</dbReference>